<evidence type="ECO:0008006" key="3">
    <source>
        <dbReference type="Google" id="ProtNLM"/>
    </source>
</evidence>
<protein>
    <recommendedName>
        <fullName evidence="3">Soluble ligand binding domain-containing protein</fullName>
    </recommendedName>
</protein>
<accession>A0A165MG90</accession>
<comment type="caution">
    <text evidence="1">The sequence shown here is derived from an EMBL/GenBank/DDBJ whole genome shotgun (WGS) entry which is preliminary data.</text>
</comment>
<evidence type="ECO:0000313" key="1">
    <source>
        <dbReference type="EMBL" id="KZK75213.1"/>
    </source>
</evidence>
<organism evidence="1 2">
    <name type="scientific">Pelodictyon luteolum</name>
    <dbReference type="NCBI Taxonomy" id="1100"/>
    <lineage>
        <taxon>Bacteria</taxon>
        <taxon>Pseudomonadati</taxon>
        <taxon>Chlorobiota</taxon>
        <taxon>Chlorobiia</taxon>
        <taxon>Chlorobiales</taxon>
        <taxon>Chlorobiaceae</taxon>
        <taxon>Chlorobium/Pelodictyon group</taxon>
        <taxon>Pelodictyon</taxon>
    </lineage>
</organism>
<dbReference type="AlphaFoldDB" id="A0A165MG90"/>
<dbReference type="EMBL" id="LVWG01000006">
    <property type="protein sequence ID" value="KZK75213.1"/>
    <property type="molecule type" value="Genomic_DNA"/>
</dbReference>
<evidence type="ECO:0000313" key="2">
    <source>
        <dbReference type="Proteomes" id="UP000076481"/>
    </source>
</evidence>
<name>A0A165MG90_PELLU</name>
<dbReference type="RefSeq" id="WP_303680672.1">
    <property type="nucleotide sequence ID" value="NZ_LVWG01000006.1"/>
</dbReference>
<reference evidence="1 2" key="1">
    <citation type="submission" date="2016-03" db="EMBL/GenBank/DDBJ databases">
        <title>Speciation and ecological success in dimly lit waters: horizontal gene transfer in a green sulfur bacteria bloom unveiled by metagenomic assembly.</title>
        <authorList>
            <person name="Llorens-Mares T."/>
            <person name="Liu Z."/>
            <person name="Allen L.Z."/>
            <person name="Rusch D.B."/>
            <person name="Craig M.T."/>
            <person name="Dupont C.L."/>
            <person name="Bryant D.A."/>
            <person name="Casamayor E.O."/>
        </authorList>
    </citation>
    <scope>NUCLEOTIDE SEQUENCE [LARGE SCALE GENOMIC DNA]</scope>
    <source>
        <strain evidence="1">CIII</strain>
    </source>
</reference>
<gene>
    <name evidence="1" type="ORF">A3K90_08970</name>
</gene>
<dbReference type="Proteomes" id="UP000076481">
    <property type="component" value="Unassembled WGS sequence"/>
</dbReference>
<sequence>MRAKGINGYVRNAGGVSRTGDSSQIYRICADATVRRGSSGRVNPGDAIIVPEKLKTGKSFTENLKDWTTILYQIGLGAAAIQVLK</sequence>
<proteinExistence type="predicted"/>